<dbReference type="EMBL" id="AP023354">
    <property type="protein sequence ID" value="BCJ29392.1"/>
    <property type="molecule type" value="Genomic_DNA"/>
</dbReference>
<evidence type="ECO:0000313" key="3">
    <source>
        <dbReference type="Proteomes" id="UP000680750"/>
    </source>
</evidence>
<dbReference type="AlphaFoldDB" id="A0A810L431"/>
<evidence type="ECO:0000313" key="2">
    <source>
        <dbReference type="EMBL" id="BCJ29392.1"/>
    </source>
</evidence>
<evidence type="ECO:0000256" key="1">
    <source>
        <dbReference type="SAM" id="Phobius"/>
    </source>
</evidence>
<keyword evidence="1" id="KW-0472">Membrane</keyword>
<protein>
    <submittedName>
        <fullName evidence="2">Uncharacterized protein</fullName>
    </submittedName>
</protein>
<feature type="transmembrane region" description="Helical" evidence="1">
    <location>
        <begin position="12"/>
        <end position="33"/>
    </location>
</feature>
<dbReference type="RefSeq" id="WP_030448246.1">
    <property type="nucleotide sequence ID" value="NZ_AP023354.1"/>
</dbReference>
<keyword evidence="1" id="KW-1133">Transmembrane helix</keyword>
<keyword evidence="3" id="KW-1185">Reference proteome</keyword>
<dbReference type="KEGG" id="aser:Asera_35000"/>
<sequence>MAGPPATGNLLLRRGVTLAVLASVAAVLLALAWPAAAETVLRVLLVLLAAGAAGWLLTRVAWPAGSDLSASPLRTVDGDTDGRQVPTGLRDLTDDLAATFRTTPNGPIPFAARGTLHDELRRRLADSHGLDPRVPEHVPRIQSLISPPSWALLQSRHPGQLTDTPVHLQYLSMILDDVERL</sequence>
<gene>
    <name evidence="2" type="ORF">Asera_35000</name>
</gene>
<proteinExistence type="predicted"/>
<keyword evidence="1" id="KW-0812">Transmembrane</keyword>
<dbReference type="Proteomes" id="UP000680750">
    <property type="component" value="Chromosome"/>
</dbReference>
<accession>A0A810L431</accession>
<feature type="transmembrane region" description="Helical" evidence="1">
    <location>
        <begin position="39"/>
        <end position="58"/>
    </location>
</feature>
<name>A0A810L431_9ACTN</name>
<organism evidence="2 3">
    <name type="scientific">Actinocatenispora sera</name>
    <dbReference type="NCBI Taxonomy" id="390989"/>
    <lineage>
        <taxon>Bacteria</taxon>
        <taxon>Bacillati</taxon>
        <taxon>Actinomycetota</taxon>
        <taxon>Actinomycetes</taxon>
        <taxon>Micromonosporales</taxon>
        <taxon>Micromonosporaceae</taxon>
        <taxon>Actinocatenispora</taxon>
    </lineage>
</organism>
<reference evidence="2" key="1">
    <citation type="submission" date="2020-08" db="EMBL/GenBank/DDBJ databases">
        <title>Whole genome shotgun sequence of Actinocatenispora sera NBRC 101916.</title>
        <authorList>
            <person name="Komaki H."/>
            <person name="Tamura T."/>
        </authorList>
    </citation>
    <scope>NUCLEOTIDE SEQUENCE</scope>
    <source>
        <strain evidence="2">NBRC 101916</strain>
    </source>
</reference>